<dbReference type="InterPro" id="IPR013043">
    <property type="entry name" value="DUF1595"/>
</dbReference>
<feature type="domain" description="Cytochrome C Planctomycete-type" evidence="6">
    <location>
        <begin position="188"/>
        <end position="234"/>
    </location>
</feature>
<evidence type="ECO:0000313" key="8">
    <source>
        <dbReference type="EMBL" id="EDM29316.1"/>
    </source>
</evidence>
<sequence length="948" mass="107141">MIKFYCEHCTQKLSATEEIYGTEIQCPSCSHNILVPPGPETPPSQDIELDLLNEDSNSLESESTDEALTLDSEELEVLPPLKAKKKKSFSAGKKTKCSQSSNRIKSRTPRAVAPKKKKILPMIFGLLIIGLIAGSLIFKNKISSNLTKTELSSSALKAGSEVLQFSEKELLAQKEMIMQIKPFMEKYCLDCHNEEKQKGEIRLDNIDFNMVQHDSVYMWSDILDVLNVGEMPPKKADQPHTKELSNAISLITGQVLLARKRLSSTGGMIAMRHLNKREYYGSIEDLIGLKLPDNYLDNELSPNFDTNGADQFFSSRTYNTYMKVGTEIMTQALKSYSIDSKNPKKSKFAPAGRAYARQKKALDKLEKTMALINSGASMEKIGLGDAGQVKLFKMRYEKAIAAPKKYLDIELHKTGVTSEFTPRFGRNVALKPGARYIYRIHGSSKSAVDIKVYAQDKMIGTLNFKASTKVQNYEFSFTTDTLELRQRIGFSMEKIKGIYIESEELEGPFEAQSSFSENLFKPLLKKKELNDFELSQVFKKFAQRAFRHQEVDDNYIKALVDIYKSKKTSGKNFIDSFSTPLAMILSSPSFLYIKETNEGQRAPLDQEQFAIRLAYFLWSSPPDEALYKVAKANKLYDQEILETQFERMIKSPKASQFIEGFINQWIGMERYDEVDLPNKLLGTFQQSARQELSEYFKVLVQENLPVDKLIDSDFVVLNQTLADYYKIEGEFSGFQKVALPANNPRGGLLGQAAFHIMGSAASRTSPSIRGTLIRESLLHDPPPPPPANVPEIDNTRQGQFSVRDLVKHHQELPQCSSCHAKIDPIGLGLENFDYLGRWRDSETIGADTKRVKGKKRSRGKKLAIDASGYISEGEEFQDFAGFKNALLKNKGKLAESLYSSMLAYGIGREIEFIDEEEIHQNLLILEKDNYPIKNMIYQLIASETFRTK</sequence>
<dbReference type="Proteomes" id="UP000004947">
    <property type="component" value="Unassembled WGS sequence"/>
</dbReference>
<dbReference type="RefSeq" id="WP_007277038.1">
    <property type="nucleotide sequence ID" value="NZ_ABCK01000002.1"/>
</dbReference>
<keyword evidence="1" id="KW-0812">Transmembrane</keyword>
<evidence type="ECO:0000259" key="2">
    <source>
        <dbReference type="Pfam" id="PF07624"/>
    </source>
</evidence>
<dbReference type="InterPro" id="IPR013036">
    <property type="entry name" value="DUF1587"/>
</dbReference>
<evidence type="ECO:0000256" key="1">
    <source>
        <dbReference type="SAM" id="Phobius"/>
    </source>
</evidence>
<evidence type="ECO:0000259" key="4">
    <source>
        <dbReference type="Pfam" id="PF07627"/>
    </source>
</evidence>
<dbReference type="AlphaFoldDB" id="A6DGJ9"/>
<dbReference type="STRING" id="313628.LNTAR_23039"/>
<dbReference type="InterPro" id="IPR013042">
    <property type="entry name" value="DUF1592"/>
</dbReference>
<evidence type="ECO:0000259" key="7">
    <source>
        <dbReference type="Pfam" id="PF07637"/>
    </source>
</evidence>
<evidence type="ECO:0000259" key="3">
    <source>
        <dbReference type="Pfam" id="PF07626"/>
    </source>
</evidence>
<evidence type="ECO:0000259" key="5">
    <source>
        <dbReference type="Pfam" id="PF07631"/>
    </source>
</evidence>
<feature type="domain" description="DUF1585" evidence="2">
    <location>
        <begin position="872"/>
        <end position="945"/>
    </location>
</feature>
<proteinExistence type="predicted"/>
<dbReference type="InterPro" id="IPR011429">
    <property type="entry name" value="Cyt_c_Planctomycete-type"/>
</dbReference>
<accession>A6DGJ9</accession>
<dbReference type="InterPro" id="IPR011478">
    <property type="entry name" value="DUF1585"/>
</dbReference>
<feature type="domain" description="DUF1588" evidence="4">
    <location>
        <begin position="745"/>
        <end position="842"/>
    </location>
</feature>
<reference evidence="8 9" key="1">
    <citation type="journal article" date="2010" name="J. Bacteriol.">
        <title>Genome sequence of Lentisphaera araneosa HTCC2155T, the type species of the order Lentisphaerales in the phylum Lentisphaerae.</title>
        <authorList>
            <person name="Thrash J.C."/>
            <person name="Cho J.C."/>
            <person name="Vergin K.L."/>
            <person name="Morris R.M."/>
            <person name="Giovannoni S.J."/>
        </authorList>
    </citation>
    <scope>NUCLEOTIDE SEQUENCE [LARGE SCALE GENOMIC DNA]</scope>
    <source>
        <strain evidence="8 9">HTCC2155</strain>
    </source>
</reference>
<evidence type="ECO:0000259" key="6">
    <source>
        <dbReference type="Pfam" id="PF07635"/>
    </source>
</evidence>
<evidence type="ECO:0000313" key="9">
    <source>
        <dbReference type="Proteomes" id="UP000004947"/>
    </source>
</evidence>
<dbReference type="Pfam" id="PF07635">
    <property type="entry name" value="PSCyt1"/>
    <property type="match status" value="1"/>
</dbReference>
<dbReference type="Pfam" id="PF07627">
    <property type="entry name" value="PSCyt3"/>
    <property type="match status" value="1"/>
</dbReference>
<keyword evidence="1" id="KW-0472">Membrane</keyword>
<dbReference type="Pfam" id="PF07624">
    <property type="entry name" value="PSD2"/>
    <property type="match status" value="1"/>
</dbReference>
<keyword evidence="1" id="KW-1133">Transmembrane helix</keyword>
<dbReference type="Pfam" id="PF07637">
    <property type="entry name" value="PSD5"/>
    <property type="match status" value="1"/>
</dbReference>
<comment type="caution">
    <text evidence="8">The sequence shown here is derived from an EMBL/GenBank/DDBJ whole genome shotgun (WGS) entry which is preliminary data.</text>
</comment>
<dbReference type="InterPro" id="IPR013039">
    <property type="entry name" value="DUF1588"/>
</dbReference>
<name>A6DGJ9_9BACT</name>
<feature type="domain" description="DUF1595" evidence="7">
    <location>
        <begin position="535"/>
        <end position="595"/>
    </location>
</feature>
<feature type="domain" description="DUF1592" evidence="5">
    <location>
        <begin position="604"/>
        <end position="727"/>
    </location>
</feature>
<protein>
    <recommendedName>
        <fullName evidence="10">DUF1592 domain-containing protein</fullName>
    </recommendedName>
</protein>
<evidence type="ECO:0008006" key="10">
    <source>
        <dbReference type="Google" id="ProtNLM"/>
    </source>
</evidence>
<dbReference type="EMBL" id="ABCK01000002">
    <property type="protein sequence ID" value="EDM29316.1"/>
    <property type="molecule type" value="Genomic_DNA"/>
</dbReference>
<dbReference type="Pfam" id="PF07631">
    <property type="entry name" value="PSD4"/>
    <property type="match status" value="1"/>
</dbReference>
<feature type="domain" description="DUF1587" evidence="3">
    <location>
        <begin position="272"/>
        <end position="333"/>
    </location>
</feature>
<organism evidence="8 9">
    <name type="scientific">Lentisphaera araneosa HTCC2155</name>
    <dbReference type="NCBI Taxonomy" id="313628"/>
    <lineage>
        <taxon>Bacteria</taxon>
        <taxon>Pseudomonadati</taxon>
        <taxon>Lentisphaerota</taxon>
        <taxon>Lentisphaeria</taxon>
        <taxon>Lentisphaerales</taxon>
        <taxon>Lentisphaeraceae</taxon>
        <taxon>Lentisphaera</taxon>
    </lineage>
</organism>
<gene>
    <name evidence="8" type="ORF">LNTAR_23039</name>
</gene>
<keyword evidence="9" id="KW-1185">Reference proteome</keyword>
<dbReference type="Pfam" id="PF07626">
    <property type="entry name" value="PSD3"/>
    <property type="match status" value="1"/>
</dbReference>
<dbReference type="eggNOG" id="COG0551">
    <property type="taxonomic scope" value="Bacteria"/>
</dbReference>
<feature type="transmembrane region" description="Helical" evidence="1">
    <location>
        <begin position="119"/>
        <end position="138"/>
    </location>
</feature>